<dbReference type="GO" id="GO:0005506">
    <property type="term" value="F:iron ion binding"/>
    <property type="evidence" value="ECO:0007669"/>
    <property type="project" value="TreeGrafter"/>
</dbReference>
<feature type="transmembrane region" description="Helical" evidence="15">
    <location>
        <begin position="398"/>
        <end position="420"/>
    </location>
</feature>
<dbReference type="PRINTS" id="PR00075">
    <property type="entry name" value="FACDDSATRASE"/>
</dbReference>
<comment type="similarity">
    <text evidence="2 14">Belongs to the fatty acid desaturase type 1 family.</text>
</comment>
<dbReference type="GO" id="GO:0020037">
    <property type="term" value="F:heme binding"/>
    <property type="evidence" value="ECO:0007669"/>
    <property type="project" value="InterPro"/>
</dbReference>
<comment type="caution">
    <text evidence="17">The sequence shown here is derived from an EMBL/GenBank/DDBJ whole genome shotgun (WGS) entry which is preliminary data.</text>
</comment>
<comment type="cofactor">
    <cofactor evidence="14">
        <name>Fe(2+)</name>
        <dbReference type="ChEBI" id="CHEBI:29033"/>
    </cofactor>
    <text evidence="14">Expected to bind 2 Fe(2+) ions per subunit.</text>
</comment>
<evidence type="ECO:0000256" key="4">
    <source>
        <dbReference type="ARBA" id="ARBA00022617"/>
    </source>
</evidence>
<feature type="domain" description="Cytochrome b5 heme-binding" evidence="16">
    <location>
        <begin position="345"/>
        <end position="378"/>
    </location>
</feature>
<reference evidence="17" key="1">
    <citation type="submission" date="2020-05" db="EMBL/GenBank/DDBJ databases">
        <title>Mycena genomes resolve the evolution of fungal bioluminescence.</title>
        <authorList>
            <person name="Tsai I.J."/>
        </authorList>
    </citation>
    <scope>NUCLEOTIDE SEQUENCE</scope>
    <source>
        <strain evidence="17">110903Hualien_Pintung</strain>
    </source>
</reference>
<keyword evidence="18" id="KW-1185">Reference proteome</keyword>
<comment type="function">
    <text evidence="14">Stearoyl-CoA desaturase that utilizes O(2) and electrons from reduced cytochrome b5 to introduce the first double bond into saturated fatty acyl-CoA substrates.</text>
</comment>
<dbReference type="PIRSF" id="PIRSF000345">
    <property type="entry name" value="OLE1"/>
    <property type="match status" value="1"/>
</dbReference>
<evidence type="ECO:0000259" key="16">
    <source>
        <dbReference type="Pfam" id="PF00173"/>
    </source>
</evidence>
<evidence type="ECO:0000256" key="14">
    <source>
        <dbReference type="PIRNR" id="PIRNR000345"/>
    </source>
</evidence>
<name>A0A8H6SQW0_MYCCL</name>
<dbReference type="InterPro" id="IPR015876">
    <property type="entry name" value="Acyl-CoA_DS"/>
</dbReference>
<sequence>MAPAAATTTKHALPQLWWSNAIFFVGVHVAAIYGALFWRPYYAVPRATLILAFAIWQLADFGITIGYHRLYSHRAFHAKLPVRLVLAALGSAGFQGSIKVRAHMFSVLDGGRGGVSATDCTTASPTIQSTTQFGPSSYAATRGLLWSHMGWIFFKPNYERMELVDRDDLDSDPVVRFQHKYYVPLALFFGFVLPTLLGALWGDATGAYVWGGLVARLFCWHCTFLVNSLAHWDGLQPYSDEDTSRGNFILALLTGGEGSHNFHSFPHDWRSGPHILNWDPSKWIIAILHRVGLVYGLRSVREQDMREALHYMHHKEKHGVPPEDNDEPVKESWTIERAKEYLCSQQGRCVVVIEDYFVDVTSYLGEHPGGAALLRRYALRADQELKDASWAFDGGLKCFFFALITAALLTSLAVTIPVLLEDA</sequence>
<dbReference type="GO" id="GO:0004768">
    <property type="term" value="F:stearoyl-CoA 9-desaturase activity"/>
    <property type="evidence" value="ECO:0007669"/>
    <property type="project" value="UniProtKB-UniRule"/>
</dbReference>
<keyword evidence="14" id="KW-0813">Transport</keyword>
<evidence type="ECO:0000256" key="5">
    <source>
        <dbReference type="ARBA" id="ARBA00022692"/>
    </source>
</evidence>
<evidence type="ECO:0000256" key="8">
    <source>
        <dbReference type="ARBA" id="ARBA00022989"/>
    </source>
</evidence>
<dbReference type="Pfam" id="PF00173">
    <property type="entry name" value="Cyt-b5"/>
    <property type="match status" value="1"/>
</dbReference>
<dbReference type="InterPro" id="IPR001199">
    <property type="entry name" value="Cyt_B5-like_heme/steroid-bd"/>
</dbReference>
<evidence type="ECO:0000256" key="3">
    <source>
        <dbReference type="ARBA" id="ARBA00022516"/>
    </source>
</evidence>
<dbReference type="EMBL" id="JACAZE010000012">
    <property type="protein sequence ID" value="KAF7302757.1"/>
    <property type="molecule type" value="Genomic_DNA"/>
</dbReference>
<evidence type="ECO:0000256" key="7">
    <source>
        <dbReference type="ARBA" id="ARBA00022832"/>
    </source>
</evidence>
<dbReference type="AlphaFoldDB" id="A0A8H6SQW0"/>
<evidence type="ECO:0000256" key="11">
    <source>
        <dbReference type="ARBA" id="ARBA00023098"/>
    </source>
</evidence>
<accession>A0A8H6SQW0</accession>
<comment type="subcellular location">
    <subcellularLocation>
        <location evidence="1">Membrane</location>
        <topology evidence="1">Multi-pass membrane protein</topology>
    </subcellularLocation>
</comment>
<keyword evidence="10 14" id="KW-0408">Iron</keyword>
<keyword evidence="4 14" id="KW-0349">Heme</keyword>
<keyword evidence="7 14" id="KW-0276">Fatty acid metabolism</keyword>
<evidence type="ECO:0000256" key="12">
    <source>
        <dbReference type="ARBA" id="ARBA00023136"/>
    </source>
</evidence>
<keyword evidence="9 14" id="KW-0560">Oxidoreductase</keyword>
<organism evidence="17 18">
    <name type="scientific">Mycena chlorophos</name>
    <name type="common">Agaric fungus</name>
    <name type="synonym">Agaricus chlorophos</name>
    <dbReference type="NCBI Taxonomy" id="658473"/>
    <lineage>
        <taxon>Eukaryota</taxon>
        <taxon>Fungi</taxon>
        <taxon>Dikarya</taxon>
        <taxon>Basidiomycota</taxon>
        <taxon>Agaricomycotina</taxon>
        <taxon>Agaricomycetes</taxon>
        <taxon>Agaricomycetidae</taxon>
        <taxon>Agaricales</taxon>
        <taxon>Marasmiineae</taxon>
        <taxon>Mycenaceae</taxon>
        <taxon>Mycena</taxon>
    </lineage>
</organism>
<dbReference type="OrthoDB" id="10260134at2759"/>
<dbReference type="InterPro" id="IPR009160">
    <property type="entry name" value="Acyl-CoA_deSatase_haem/ster-bd"/>
</dbReference>
<evidence type="ECO:0000313" key="18">
    <source>
        <dbReference type="Proteomes" id="UP000613580"/>
    </source>
</evidence>
<keyword evidence="14" id="KW-0249">Electron transport</keyword>
<evidence type="ECO:0000256" key="13">
    <source>
        <dbReference type="ARBA" id="ARBA00023160"/>
    </source>
</evidence>
<dbReference type="PROSITE" id="PS00191">
    <property type="entry name" value="CYTOCHROME_B5_1"/>
    <property type="match status" value="1"/>
</dbReference>
<dbReference type="GO" id="GO:0006636">
    <property type="term" value="P:unsaturated fatty acid biosynthetic process"/>
    <property type="evidence" value="ECO:0007669"/>
    <property type="project" value="UniProtKB-UniRule"/>
</dbReference>
<dbReference type="Proteomes" id="UP000613580">
    <property type="component" value="Unassembled WGS sequence"/>
</dbReference>
<dbReference type="EC" id="1.14.19.1" evidence="14"/>
<keyword evidence="13 14" id="KW-0275">Fatty acid biosynthesis</keyword>
<evidence type="ECO:0000256" key="10">
    <source>
        <dbReference type="ARBA" id="ARBA00023004"/>
    </source>
</evidence>
<evidence type="ECO:0000313" key="17">
    <source>
        <dbReference type="EMBL" id="KAF7302757.1"/>
    </source>
</evidence>
<evidence type="ECO:0000256" key="1">
    <source>
        <dbReference type="ARBA" id="ARBA00004141"/>
    </source>
</evidence>
<protein>
    <recommendedName>
        <fullName evidence="14">Acyl-CoA desaturase</fullName>
        <ecNumber evidence="14">1.14.19.1</ecNumber>
    </recommendedName>
</protein>
<dbReference type="PANTHER" id="PTHR11351">
    <property type="entry name" value="ACYL-COA DESATURASE"/>
    <property type="match status" value="1"/>
</dbReference>
<gene>
    <name evidence="17" type="ORF">HMN09_00910700</name>
</gene>
<keyword evidence="3 14" id="KW-0444">Lipid biosynthesis</keyword>
<keyword evidence="8 15" id="KW-1133">Transmembrane helix</keyword>
<keyword evidence="6 14" id="KW-0479">Metal-binding</keyword>
<dbReference type="PANTHER" id="PTHR11351:SF31">
    <property type="entry name" value="DESATURASE 1, ISOFORM A-RELATED"/>
    <property type="match status" value="1"/>
</dbReference>
<dbReference type="InterPro" id="IPR036400">
    <property type="entry name" value="Cyt_B5-like_heme/steroid_sf"/>
</dbReference>
<feature type="transmembrane region" description="Helical" evidence="15">
    <location>
        <begin position="49"/>
        <end position="68"/>
    </location>
</feature>
<proteinExistence type="inferred from homology"/>
<dbReference type="GO" id="GO:0005789">
    <property type="term" value="C:endoplasmic reticulum membrane"/>
    <property type="evidence" value="ECO:0007669"/>
    <property type="project" value="TreeGrafter"/>
</dbReference>
<evidence type="ECO:0000256" key="15">
    <source>
        <dbReference type="SAM" id="Phobius"/>
    </source>
</evidence>
<evidence type="ECO:0000256" key="2">
    <source>
        <dbReference type="ARBA" id="ARBA00009295"/>
    </source>
</evidence>
<evidence type="ECO:0000256" key="6">
    <source>
        <dbReference type="ARBA" id="ARBA00022723"/>
    </source>
</evidence>
<feature type="transmembrane region" description="Helical" evidence="15">
    <location>
        <begin position="181"/>
        <end position="201"/>
    </location>
</feature>
<feature type="transmembrane region" description="Helical" evidence="15">
    <location>
        <begin position="207"/>
        <end position="226"/>
    </location>
</feature>
<dbReference type="SUPFAM" id="SSF55856">
    <property type="entry name" value="Cytochrome b5-like heme/steroid binding domain"/>
    <property type="match status" value="1"/>
</dbReference>
<keyword evidence="11 14" id="KW-0443">Lipid metabolism</keyword>
<feature type="transmembrane region" description="Helical" evidence="15">
    <location>
        <begin position="16"/>
        <end position="37"/>
    </location>
</feature>
<dbReference type="Gene3D" id="3.10.120.10">
    <property type="entry name" value="Cytochrome b5-like heme/steroid binding domain"/>
    <property type="match status" value="1"/>
</dbReference>
<keyword evidence="12 15" id="KW-0472">Membrane</keyword>
<comment type="catalytic activity">
    <reaction evidence="14">
        <text>octadecanoyl-CoA + 2 Fe(II)-[cytochrome b5] + O2 + 2 H(+) = (9Z)-octadecenoyl-CoA + 2 Fe(III)-[cytochrome b5] + 2 H2O</text>
        <dbReference type="Rhea" id="RHEA:19721"/>
        <dbReference type="Rhea" id="RHEA-COMP:10438"/>
        <dbReference type="Rhea" id="RHEA-COMP:10439"/>
        <dbReference type="ChEBI" id="CHEBI:15377"/>
        <dbReference type="ChEBI" id="CHEBI:15378"/>
        <dbReference type="ChEBI" id="CHEBI:15379"/>
        <dbReference type="ChEBI" id="CHEBI:29033"/>
        <dbReference type="ChEBI" id="CHEBI:29034"/>
        <dbReference type="ChEBI" id="CHEBI:57387"/>
        <dbReference type="ChEBI" id="CHEBI:57394"/>
        <dbReference type="EC" id="1.14.19.1"/>
    </reaction>
</comment>
<keyword evidence="5 15" id="KW-0812">Transmembrane</keyword>
<dbReference type="InterPro" id="IPR018506">
    <property type="entry name" value="Cyt_B5_heme-BS"/>
</dbReference>
<evidence type="ECO:0000256" key="9">
    <source>
        <dbReference type="ARBA" id="ARBA00023002"/>
    </source>
</evidence>